<dbReference type="EMBL" id="DRMS01000415">
    <property type="protein sequence ID" value="HFC93346.1"/>
    <property type="molecule type" value="Genomic_DNA"/>
</dbReference>
<comment type="caution">
    <text evidence="6">The sequence shown here is derived from an EMBL/GenBank/DDBJ whole genome shotgun (WGS) entry which is preliminary data.</text>
</comment>
<organism evidence="6">
    <name type="scientific">Leucothrix mucor</name>
    <dbReference type="NCBI Taxonomy" id="45248"/>
    <lineage>
        <taxon>Bacteria</taxon>
        <taxon>Pseudomonadati</taxon>
        <taxon>Pseudomonadota</taxon>
        <taxon>Gammaproteobacteria</taxon>
        <taxon>Thiotrichales</taxon>
        <taxon>Thiotrichaceae</taxon>
        <taxon>Leucothrix</taxon>
    </lineage>
</organism>
<keyword evidence="6" id="KW-0540">Nuclease</keyword>
<name>A0A7V2T1B8_LEUMU</name>
<accession>A0A7V2T1B8</accession>
<dbReference type="PANTHER" id="PTHR30408:SF12">
    <property type="entry name" value="TYPE I RESTRICTION ENZYME MJAVIII SPECIFICITY SUBUNIT"/>
    <property type="match status" value="1"/>
</dbReference>
<evidence type="ECO:0000256" key="4">
    <source>
        <dbReference type="SAM" id="Coils"/>
    </source>
</evidence>
<reference evidence="6" key="1">
    <citation type="journal article" date="2020" name="mSystems">
        <title>Genome- and Community-Level Interaction Insights into Carbon Utilization and Element Cycling Functions of Hydrothermarchaeota in Hydrothermal Sediment.</title>
        <authorList>
            <person name="Zhou Z."/>
            <person name="Liu Y."/>
            <person name="Xu W."/>
            <person name="Pan J."/>
            <person name="Luo Z.H."/>
            <person name="Li M."/>
        </authorList>
    </citation>
    <scope>NUCLEOTIDE SEQUENCE [LARGE SCALE GENOMIC DNA]</scope>
    <source>
        <strain evidence="6">HyVt-493</strain>
    </source>
</reference>
<dbReference type="CDD" id="cd17263">
    <property type="entry name" value="RMtype1_S_AbaB8300I-TRD1-CR1_like"/>
    <property type="match status" value="1"/>
</dbReference>
<evidence type="ECO:0000256" key="3">
    <source>
        <dbReference type="ARBA" id="ARBA00023125"/>
    </source>
</evidence>
<proteinExistence type="inferred from homology"/>
<dbReference type="Pfam" id="PF01420">
    <property type="entry name" value="Methylase_S"/>
    <property type="match status" value="2"/>
</dbReference>
<keyword evidence="3" id="KW-0238">DNA-binding</keyword>
<keyword evidence="6" id="KW-0378">Hydrolase</keyword>
<evidence type="ECO:0000256" key="1">
    <source>
        <dbReference type="ARBA" id="ARBA00010923"/>
    </source>
</evidence>
<dbReference type="Gene3D" id="3.90.220.20">
    <property type="entry name" value="DNA methylase specificity domains"/>
    <property type="match status" value="2"/>
</dbReference>
<dbReference type="InterPro" id="IPR044946">
    <property type="entry name" value="Restrct_endonuc_typeI_TRD_sf"/>
</dbReference>
<feature type="domain" description="Type I restriction modification DNA specificity" evidence="5">
    <location>
        <begin position="3"/>
        <end position="166"/>
    </location>
</feature>
<dbReference type="CDD" id="cd17259">
    <property type="entry name" value="RMtype1_S_StySKI-TRD2-CR2_like"/>
    <property type="match status" value="1"/>
</dbReference>
<feature type="domain" description="Type I restriction modification DNA specificity" evidence="5">
    <location>
        <begin position="184"/>
        <end position="350"/>
    </location>
</feature>
<dbReference type="AlphaFoldDB" id="A0A7V2T1B8"/>
<dbReference type="SUPFAM" id="SSF116734">
    <property type="entry name" value="DNA methylase specificity domain"/>
    <property type="match status" value="2"/>
</dbReference>
<comment type="similarity">
    <text evidence="1">Belongs to the type-I restriction system S methylase family.</text>
</comment>
<feature type="coiled-coil region" evidence="4">
    <location>
        <begin position="144"/>
        <end position="171"/>
    </location>
</feature>
<sequence length="385" mass="44095">MSWTKVELSSFITIKKGKKHNTINSKTKSSVRYLQIEDLRNDNNIKYTDDVSGIEAKKTDVIIAWDGANAGTIGFKKSGFIGSTLARISFDIKKVNTEYFGRFLQGKFVELRSNCTGATIPHISRKHLVSLKIPLPPLKTQKYIASVLEKADQLRKNCQRLEQELNQLAQSVFIEMFGDPVTNPKGWEETNLGEKADLLAGFAFKSKEYSENPRDVKLCRGINIFPDRILWKNVAYWNYIQEKKLEKYELNKGDIVIAMDRPWISTGFKIAQIQEKDLPSLLLQRVMRVRGRNELDTCFFYYALNQQAFLKHSMITETTVPHISPKDVTSYKLPSPSNKKLVKFHKIITNIQTQKKSLLLAKSKYEENFNSLSQKAFKGELKAPA</sequence>
<evidence type="ECO:0000256" key="2">
    <source>
        <dbReference type="ARBA" id="ARBA00022747"/>
    </source>
</evidence>
<dbReference type="InterPro" id="IPR000055">
    <property type="entry name" value="Restrct_endonuc_typeI_TRD"/>
</dbReference>
<keyword evidence="6" id="KW-0255">Endonuclease</keyword>
<dbReference type="Proteomes" id="UP000885750">
    <property type="component" value="Unassembled WGS sequence"/>
</dbReference>
<dbReference type="PANTHER" id="PTHR30408">
    <property type="entry name" value="TYPE-1 RESTRICTION ENZYME ECOKI SPECIFICITY PROTEIN"/>
    <property type="match status" value="1"/>
</dbReference>
<dbReference type="GO" id="GO:0003677">
    <property type="term" value="F:DNA binding"/>
    <property type="evidence" value="ECO:0007669"/>
    <property type="project" value="UniProtKB-KW"/>
</dbReference>
<keyword evidence="4" id="KW-0175">Coiled coil</keyword>
<gene>
    <name evidence="6" type="ORF">ENJ51_11110</name>
</gene>
<protein>
    <submittedName>
        <fullName evidence="6">Restriction endonuclease subunit S</fullName>
    </submittedName>
</protein>
<dbReference type="GO" id="GO:0009307">
    <property type="term" value="P:DNA restriction-modification system"/>
    <property type="evidence" value="ECO:0007669"/>
    <property type="project" value="UniProtKB-KW"/>
</dbReference>
<evidence type="ECO:0000259" key="5">
    <source>
        <dbReference type="Pfam" id="PF01420"/>
    </source>
</evidence>
<evidence type="ECO:0000313" key="6">
    <source>
        <dbReference type="EMBL" id="HFC93346.1"/>
    </source>
</evidence>
<keyword evidence="2" id="KW-0680">Restriction system</keyword>
<dbReference type="InterPro" id="IPR052021">
    <property type="entry name" value="Type-I_RS_S_subunit"/>
</dbReference>
<dbReference type="GO" id="GO:0004519">
    <property type="term" value="F:endonuclease activity"/>
    <property type="evidence" value="ECO:0007669"/>
    <property type="project" value="UniProtKB-KW"/>
</dbReference>